<evidence type="ECO:0000256" key="1">
    <source>
        <dbReference type="SAM" id="MobiDB-lite"/>
    </source>
</evidence>
<feature type="region of interest" description="Disordered" evidence="1">
    <location>
        <begin position="180"/>
        <end position="204"/>
    </location>
</feature>
<dbReference type="OrthoDB" id="2752889at2759"/>
<organism evidence="3 4">
    <name type="scientific">Heliocybe sulcata</name>
    <dbReference type="NCBI Taxonomy" id="5364"/>
    <lineage>
        <taxon>Eukaryota</taxon>
        <taxon>Fungi</taxon>
        <taxon>Dikarya</taxon>
        <taxon>Basidiomycota</taxon>
        <taxon>Agaricomycotina</taxon>
        <taxon>Agaricomycetes</taxon>
        <taxon>Gloeophyllales</taxon>
        <taxon>Gloeophyllaceae</taxon>
        <taxon>Heliocybe</taxon>
    </lineage>
</organism>
<feature type="compositionally biased region" description="Polar residues" evidence="1">
    <location>
        <begin position="190"/>
        <end position="201"/>
    </location>
</feature>
<name>A0A5C3N012_9AGAM</name>
<feature type="transmembrane region" description="Helical" evidence="2">
    <location>
        <begin position="262"/>
        <end position="287"/>
    </location>
</feature>
<proteinExistence type="predicted"/>
<keyword evidence="4" id="KW-1185">Reference proteome</keyword>
<accession>A0A5C3N012</accession>
<protein>
    <submittedName>
        <fullName evidence="3">Uncharacterized protein</fullName>
    </submittedName>
</protein>
<reference evidence="3 4" key="1">
    <citation type="journal article" date="2019" name="Nat. Ecol. Evol.">
        <title>Megaphylogeny resolves global patterns of mushroom evolution.</title>
        <authorList>
            <person name="Varga T."/>
            <person name="Krizsan K."/>
            <person name="Foldi C."/>
            <person name="Dima B."/>
            <person name="Sanchez-Garcia M."/>
            <person name="Sanchez-Ramirez S."/>
            <person name="Szollosi G.J."/>
            <person name="Szarkandi J.G."/>
            <person name="Papp V."/>
            <person name="Albert L."/>
            <person name="Andreopoulos W."/>
            <person name="Angelini C."/>
            <person name="Antonin V."/>
            <person name="Barry K.W."/>
            <person name="Bougher N.L."/>
            <person name="Buchanan P."/>
            <person name="Buyck B."/>
            <person name="Bense V."/>
            <person name="Catcheside P."/>
            <person name="Chovatia M."/>
            <person name="Cooper J."/>
            <person name="Damon W."/>
            <person name="Desjardin D."/>
            <person name="Finy P."/>
            <person name="Geml J."/>
            <person name="Haridas S."/>
            <person name="Hughes K."/>
            <person name="Justo A."/>
            <person name="Karasinski D."/>
            <person name="Kautmanova I."/>
            <person name="Kiss B."/>
            <person name="Kocsube S."/>
            <person name="Kotiranta H."/>
            <person name="LaButti K.M."/>
            <person name="Lechner B.E."/>
            <person name="Liimatainen K."/>
            <person name="Lipzen A."/>
            <person name="Lukacs Z."/>
            <person name="Mihaltcheva S."/>
            <person name="Morgado L.N."/>
            <person name="Niskanen T."/>
            <person name="Noordeloos M.E."/>
            <person name="Ohm R.A."/>
            <person name="Ortiz-Santana B."/>
            <person name="Ovrebo C."/>
            <person name="Racz N."/>
            <person name="Riley R."/>
            <person name="Savchenko A."/>
            <person name="Shiryaev A."/>
            <person name="Soop K."/>
            <person name="Spirin V."/>
            <person name="Szebenyi C."/>
            <person name="Tomsovsky M."/>
            <person name="Tulloss R.E."/>
            <person name="Uehling J."/>
            <person name="Grigoriev I.V."/>
            <person name="Vagvolgyi C."/>
            <person name="Papp T."/>
            <person name="Martin F.M."/>
            <person name="Miettinen O."/>
            <person name="Hibbett D.S."/>
            <person name="Nagy L.G."/>
        </authorList>
    </citation>
    <scope>NUCLEOTIDE SEQUENCE [LARGE SCALE GENOMIC DNA]</scope>
    <source>
        <strain evidence="3 4">OMC1185</strain>
    </source>
</reference>
<dbReference type="AlphaFoldDB" id="A0A5C3N012"/>
<dbReference type="Proteomes" id="UP000305948">
    <property type="component" value="Unassembled WGS sequence"/>
</dbReference>
<keyword evidence="2" id="KW-0812">Transmembrane</keyword>
<dbReference type="EMBL" id="ML213513">
    <property type="protein sequence ID" value="TFK50647.1"/>
    <property type="molecule type" value="Genomic_DNA"/>
</dbReference>
<feature type="region of interest" description="Disordered" evidence="1">
    <location>
        <begin position="1"/>
        <end position="53"/>
    </location>
</feature>
<feature type="compositionally biased region" description="Low complexity" evidence="1">
    <location>
        <begin position="10"/>
        <end position="38"/>
    </location>
</feature>
<feature type="transmembrane region" description="Helical" evidence="2">
    <location>
        <begin position="293"/>
        <end position="312"/>
    </location>
</feature>
<gene>
    <name evidence="3" type="ORF">OE88DRAFT_280058</name>
</gene>
<evidence type="ECO:0000313" key="3">
    <source>
        <dbReference type="EMBL" id="TFK50647.1"/>
    </source>
</evidence>
<keyword evidence="2" id="KW-1133">Transmembrane helix</keyword>
<sequence length="357" mass="39522">MPTVYKSHMSSQTSAPSLTSSDSFGSRSSRPSWTQTPTDETEPEPVLDIFLTCDGTSPSRLRRRIPKDTYRTAVAGARRLKGALVQKVAGLRPHGSSKENNVVSIETGDITSDSVTTIPDELSKTGEDIATEASSVKTEPQYPSYIATTESADDLPEEKPLYLADLDDEPIGWECPCQSLPHTPFEEDPQNMQSASPPSSHSLEDRPFGVRQAVNLPLKVVFFLPWCVLVGAAIMVCPALVPIIAFRTGYFRNRQSSRLHRLAYYVDSAAHHVLIFVAFLGFTGWYLPGLRTLFVLVLALATLHAWGSFLLGRRKSCEQDERVDLWASLRNSRRVDGDVIISGLNFQSVVKTKQEHK</sequence>
<keyword evidence="2" id="KW-0472">Membrane</keyword>
<evidence type="ECO:0000256" key="2">
    <source>
        <dbReference type="SAM" id="Phobius"/>
    </source>
</evidence>
<evidence type="ECO:0000313" key="4">
    <source>
        <dbReference type="Proteomes" id="UP000305948"/>
    </source>
</evidence>
<feature type="transmembrane region" description="Helical" evidence="2">
    <location>
        <begin position="220"/>
        <end position="241"/>
    </location>
</feature>